<dbReference type="SUPFAM" id="SSF53335">
    <property type="entry name" value="S-adenosyl-L-methionine-dependent methyltransferases"/>
    <property type="match status" value="1"/>
</dbReference>
<dbReference type="AlphaFoldDB" id="A0A8H4UDN4"/>
<sequence>MAETQNRYHPPEASLARRNRGKLNPIIEEDSDDSMAQNANASRRTRRADTSQLKIEAWLSPLSDHFPTPRGMHYLAAPVLPSSPSTDSAADTSPAGSSNPWNRQSVGTEATEFEDLYDVTDDEDDLPRRKSALRSRQSLTRQPTPLVIPATRENSVETMSAVDELKKITSPVPLTPSAKITMSPFQMHFMDQQHAAGTPTMSAPPSLDGSLTSEQLAAFSAPPTPVIGNEGEVKEDAWSGVQLQPGALATLHALSSGEENPHEQPAQVLEVHEPAQPSTEMRQQPLRVVTTFQSHLAAGRAFYPNPHRQSLADLTKLDIPSPGGFFSGLSPRTRNTWHLPSKSPESLPPPTSTTAEQFYRCPWNADASVSRRNNFAEDFYRNVKFTPAPVQPIVEQVVELKEEDDFSDDMPTARPIFAHSTAASNAEAANAPASPEVEDAPAEIVVDYDPDYARKQQKEALSHFDRTEHWLVAQRAYLRGVEDETVDDDGLLKPITEEEEDENAEPTMVQPQLERPVLSTRKTVRFSNLSSVSDHPKRLPSALVRRESAYYRAFQDYIVRVQRQDVFVHQLARFEALQAQRVSLRDAHRNQLLGKYQLSVVPQSAKKRLSANVARGDDNIIDDPEKLRREKEVEAMNQMTVAAWYIAAVKMVNGGRLISAPVTKRLARLSRMAPGKTGAVRDRARILDLGGLSTCDWAWHCALQFPNTKIYTVTTKAIRQMSNCNVRGPSNHRQVAVERLARLPFPDNHFDLISARELHSILKLFGENGEDEWDTCLKECMRVLKPGGYLDFSLLDSDIINAGPVGLAKSVEFGFALKTLGYDPNPTKLWLRRLARAGFQDTRRVWMCLPMGAKRNLYKAPTPRLRDSTSSQDVKTCRLEAMVMGSSDNIASACSIVGGWSWERWLLRCEMEKVSGELRLADTVTTGAAMEEAGKCLEGVAAVFEEGRNCKSGFRMLNGYCRKPKAGTETIQIALGQ</sequence>
<name>A0A8H4UDN4_9HYPO</name>
<gene>
    <name evidence="4" type="ORF">FZEAL_8889</name>
</gene>
<dbReference type="PANTHER" id="PTHR43591">
    <property type="entry name" value="METHYLTRANSFERASE"/>
    <property type="match status" value="1"/>
</dbReference>
<dbReference type="EMBL" id="JABEYC010000793">
    <property type="protein sequence ID" value="KAF4974184.1"/>
    <property type="molecule type" value="Genomic_DNA"/>
</dbReference>
<evidence type="ECO:0000256" key="2">
    <source>
        <dbReference type="SAM" id="MobiDB-lite"/>
    </source>
</evidence>
<dbReference type="GO" id="GO:0008757">
    <property type="term" value="F:S-adenosylmethionine-dependent methyltransferase activity"/>
    <property type="evidence" value="ECO:0007669"/>
    <property type="project" value="InterPro"/>
</dbReference>
<feature type="compositionally biased region" description="Acidic residues" evidence="2">
    <location>
        <begin position="111"/>
        <end position="125"/>
    </location>
</feature>
<feature type="region of interest" description="Disordered" evidence="2">
    <location>
        <begin position="1"/>
        <end position="52"/>
    </location>
</feature>
<dbReference type="PANTHER" id="PTHR43591:SF92">
    <property type="entry name" value="METHYLTRANSFERASE TYPE 11 DOMAIN-CONTAINING PROTEIN"/>
    <property type="match status" value="1"/>
</dbReference>
<comment type="similarity">
    <text evidence="1">Belongs to the methyltransferase superfamily. LaeA methyltransferase family.</text>
</comment>
<organism evidence="4 5">
    <name type="scientific">Fusarium zealandicum</name>
    <dbReference type="NCBI Taxonomy" id="1053134"/>
    <lineage>
        <taxon>Eukaryota</taxon>
        <taxon>Fungi</taxon>
        <taxon>Dikarya</taxon>
        <taxon>Ascomycota</taxon>
        <taxon>Pezizomycotina</taxon>
        <taxon>Sordariomycetes</taxon>
        <taxon>Hypocreomycetidae</taxon>
        <taxon>Hypocreales</taxon>
        <taxon>Nectriaceae</taxon>
        <taxon>Fusarium</taxon>
        <taxon>Fusarium staphyleae species complex</taxon>
    </lineage>
</organism>
<keyword evidence="5" id="KW-1185">Reference proteome</keyword>
<protein>
    <recommendedName>
        <fullName evidence="3">Methyltransferase type 11 domain-containing protein</fullName>
    </recommendedName>
</protein>
<feature type="compositionally biased region" description="Low complexity" evidence="2">
    <location>
        <begin position="82"/>
        <end position="98"/>
    </location>
</feature>
<feature type="compositionally biased region" description="Polar residues" evidence="2">
    <location>
        <begin position="99"/>
        <end position="108"/>
    </location>
</feature>
<feature type="region of interest" description="Disordered" evidence="2">
    <location>
        <begin position="77"/>
        <end position="141"/>
    </location>
</feature>
<evidence type="ECO:0000313" key="5">
    <source>
        <dbReference type="Proteomes" id="UP000635477"/>
    </source>
</evidence>
<evidence type="ECO:0000313" key="4">
    <source>
        <dbReference type="EMBL" id="KAF4974184.1"/>
    </source>
</evidence>
<feature type="domain" description="Methyltransferase type 11" evidence="3">
    <location>
        <begin position="725"/>
        <end position="790"/>
    </location>
</feature>
<dbReference type="Pfam" id="PF08241">
    <property type="entry name" value="Methyltransf_11"/>
    <property type="match status" value="1"/>
</dbReference>
<accession>A0A8H4UDN4</accession>
<comment type="caution">
    <text evidence="4">The sequence shown here is derived from an EMBL/GenBank/DDBJ whole genome shotgun (WGS) entry which is preliminary data.</text>
</comment>
<proteinExistence type="inferred from homology"/>
<reference evidence="4" key="1">
    <citation type="journal article" date="2020" name="BMC Genomics">
        <title>Correction to: Identification and distribution of gene clusters required for synthesis of sphingolipid metabolism inhibitors in diverse species of the filamentous fungus Fusarium.</title>
        <authorList>
            <person name="Kim H.S."/>
            <person name="Lohmar J.M."/>
            <person name="Busman M."/>
            <person name="Brown D.W."/>
            <person name="Naumann T.A."/>
            <person name="Divon H.H."/>
            <person name="Lysoe E."/>
            <person name="Uhlig S."/>
            <person name="Proctor R.H."/>
        </authorList>
    </citation>
    <scope>NUCLEOTIDE SEQUENCE</scope>
    <source>
        <strain evidence="4">NRRL 22465</strain>
    </source>
</reference>
<dbReference type="InterPro" id="IPR029063">
    <property type="entry name" value="SAM-dependent_MTases_sf"/>
</dbReference>
<evidence type="ECO:0000256" key="1">
    <source>
        <dbReference type="ARBA" id="ARBA00038158"/>
    </source>
</evidence>
<evidence type="ECO:0000259" key="3">
    <source>
        <dbReference type="Pfam" id="PF08241"/>
    </source>
</evidence>
<dbReference type="OrthoDB" id="10256176at2759"/>
<dbReference type="Gene3D" id="3.40.50.150">
    <property type="entry name" value="Vaccinia Virus protein VP39"/>
    <property type="match status" value="1"/>
</dbReference>
<dbReference type="InterPro" id="IPR013216">
    <property type="entry name" value="Methyltransf_11"/>
</dbReference>
<reference evidence="4" key="2">
    <citation type="submission" date="2020-05" db="EMBL/GenBank/DDBJ databases">
        <authorList>
            <person name="Kim H.-S."/>
            <person name="Proctor R.H."/>
            <person name="Brown D.W."/>
        </authorList>
    </citation>
    <scope>NUCLEOTIDE SEQUENCE</scope>
    <source>
        <strain evidence="4">NRRL 22465</strain>
    </source>
</reference>
<dbReference type="Proteomes" id="UP000635477">
    <property type="component" value="Unassembled WGS sequence"/>
</dbReference>